<evidence type="ECO:0000256" key="7">
    <source>
        <dbReference type="SAM" id="Phobius"/>
    </source>
</evidence>
<dbReference type="PRINTS" id="PR01410">
    <property type="entry name" value="CCBIOGENESIS"/>
</dbReference>
<keyword evidence="4" id="KW-0997">Cell inner membrane</keyword>
<keyword evidence="7" id="KW-0472">Membrane</keyword>
<keyword evidence="3" id="KW-1003">Cell membrane</keyword>
<feature type="transmembrane region" description="Helical" evidence="7">
    <location>
        <begin position="41"/>
        <end position="61"/>
    </location>
</feature>
<feature type="transmembrane region" description="Helical" evidence="7">
    <location>
        <begin position="208"/>
        <end position="228"/>
    </location>
</feature>
<feature type="transmembrane region" description="Helical" evidence="7">
    <location>
        <begin position="81"/>
        <end position="111"/>
    </location>
</feature>
<comment type="subcellular location">
    <subcellularLocation>
        <location evidence="1">Cell inner membrane</location>
        <topology evidence="1">Multi-pass membrane protein</topology>
    </subcellularLocation>
</comment>
<comment type="similarity">
    <text evidence="2">Belongs to the CcmF/CycK/Ccl1/NrfE/CcsA family.</text>
</comment>
<dbReference type="InterPro" id="IPR002541">
    <property type="entry name" value="Cyt_c_assembly"/>
</dbReference>
<feature type="transmembrane region" description="Helical" evidence="7">
    <location>
        <begin position="303"/>
        <end position="325"/>
    </location>
</feature>
<sequence>MADLGYAAIIAAFVISVYAAVAAFVGGRARISELWFSTRNAVFVTFGLTSLATAAVIYSFLSRDFGVRYVAEHSSSDLPALYTFAGLWAGQAGSLLLWAWILSGATVIIVLQGRKENREQLPYVVAVMMGILAYFLGIVAFASNPLEKMPLALSEGTGLNPLLRTSDMFSHPTTLLLGYALLAVPFAFAMSALISGRLDDWWIRSTRRWTLVAWLFLTLGNLFGMLWAYRVLGWGGYWAWDPVENASFMPWLTATAYLHSVMIQQRRGMLKVWNMVLIIITFALSLFGTLVVRSGILSSVHSFAMGASGPLFLVLIVLVLGGSLWL</sequence>
<evidence type="ECO:0000256" key="5">
    <source>
        <dbReference type="ARBA" id="ARBA00022748"/>
    </source>
</evidence>
<feature type="transmembrane region" description="Helical" evidence="7">
    <location>
        <begin position="272"/>
        <end position="291"/>
    </location>
</feature>
<evidence type="ECO:0000256" key="3">
    <source>
        <dbReference type="ARBA" id="ARBA00022475"/>
    </source>
</evidence>
<keyword evidence="7" id="KW-1133">Transmembrane helix</keyword>
<feature type="non-terminal residue" evidence="9">
    <location>
        <position position="326"/>
    </location>
</feature>
<dbReference type="Pfam" id="PF01578">
    <property type="entry name" value="Cytochrom_C_asm"/>
    <property type="match status" value="1"/>
</dbReference>
<evidence type="ECO:0000259" key="8">
    <source>
        <dbReference type="Pfam" id="PF01578"/>
    </source>
</evidence>
<accession>A0A0F9A434</accession>
<reference evidence="9" key="1">
    <citation type="journal article" date="2015" name="Nature">
        <title>Complex archaea that bridge the gap between prokaryotes and eukaryotes.</title>
        <authorList>
            <person name="Spang A."/>
            <person name="Saw J.H."/>
            <person name="Jorgensen S.L."/>
            <person name="Zaremba-Niedzwiedzka K."/>
            <person name="Martijn J."/>
            <person name="Lind A.E."/>
            <person name="van Eijk R."/>
            <person name="Schleper C."/>
            <person name="Guy L."/>
            <person name="Ettema T.J."/>
        </authorList>
    </citation>
    <scope>NUCLEOTIDE SEQUENCE</scope>
</reference>
<organism evidence="9">
    <name type="scientific">marine sediment metagenome</name>
    <dbReference type="NCBI Taxonomy" id="412755"/>
    <lineage>
        <taxon>unclassified sequences</taxon>
        <taxon>metagenomes</taxon>
        <taxon>ecological metagenomes</taxon>
    </lineage>
</organism>
<comment type="caution">
    <text evidence="9">The sequence shown here is derived from an EMBL/GenBank/DDBJ whole genome shotgun (WGS) entry which is preliminary data.</text>
</comment>
<feature type="transmembrane region" description="Helical" evidence="7">
    <location>
        <begin position="6"/>
        <end position="29"/>
    </location>
</feature>
<feature type="transmembrane region" description="Helical" evidence="7">
    <location>
        <begin position="176"/>
        <end position="196"/>
    </location>
</feature>
<dbReference type="GO" id="GO:0015232">
    <property type="term" value="F:heme transmembrane transporter activity"/>
    <property type="evidence" value="ECO:0007669"/>
    <property type="project" value="InterPro"/>
</dbReference>
<name>A0A0F9A434_9ZZZZ</name>
<evidence type="ECO:0000313" key="9">
    <source>
        <dbReference type="EMBL" id="KKK66926.1"/>
    </source>
</evidence>
<feature type="transmembrane region" description="Helical" evidence="7">
    <location>
        <begin position="123"/>
        <end position="143"/>
    </location>
</feature>
<dbReference type="PANTHER" id="PTHR43653">
    <property type="entry name" value="CYTOCHROME C ASSEMBLY PROTEIN-RELATED"/>
    <property type="match status" value="1"/>
</dbReference>
<gene>
    <name evidence="9" type="ORF">LCGC14_2959200</name>
</gene>
<proteinExistence type="inferred from homology"/>
<comment type="function">
    <text evidence="6">Required for the biogenesis of c-type cytochromes. Possible subunit of a heme lyase.</text>
</comment>
<dbReference type="InterPro" id="IPR003567">
    <property type="entry name" value="Cyt_c_biogenesis"/>
</dbReference>
<dbReference type="PRINTS" id="PR01411">
    <property type="entry name" value="CCMFBIOGNSIS"/>
</dbReference>
<dbReference type="AlphaFoldDB" id="A0A0F9A434"/>
<keyword evidence="7" id="KW-0812">Transmembrane</keyword>
<feature type="domain" description="Cytochrome c assembly protein" evidence="8">
    <location>
        <begin position="88"/>
        <end position="294"/>
    </location>
</feature>
<evidence type="ECO:0000256" key="4">
    <source>
        <dbReference type="ARBA" id="ARBA00022519"/>
    </source>
</evidence>
<dbReference type="PANTHER" id="PTHR43653:SF1">
    <property type="entry name" value="CYTOCHROME C-TYPE BIOGENESIS PROTEIN CCMF"/>
    <property type="match status" value="1"/>
</dbReference>
<dbReference type="GO" id="GO:0005886">
    <property type="term" value="C:plasma membrane"/>
    <property type="evidence" value="ECO:0007669"/>
    <property type="project" value="UniProtKB-SubCell"/>
</dbReference>
<dbReference type="GO" id="GO:0020037">
    <property type="term" value="F:heme binding"/>
    <property type="evidence" value="ECO:0007669"/>
    <property type="project" value="InterPro"/>
</dbReference>
<feature type="transmembrane region" description="Helical" evidence="7">
    <location>
        <begin position="248"/>
        <end position="265"/>
    </location>
</feature>
<protein>
    <recommendedName>
        <fullName evidence="8">Cytochrome c assembly protein domain-containing protein</fullName>
    </recommendedName>
</protein>
<dbReference type="InterPro" id="IPR003568">
    <property type="entry name" value="Cyt_c_biogenesis_CcmF"/>
</dbReference>
<keyword evidence="5" id="KW-0201">Cytochrome c-type biogenesis</keyword>
<evidence type="ECO:0000256" key="1">
    <source>
        <dbReference type="ARBA" id="ARBA00004429"/>
    </source>
</evidence>
<dbReference type="EMBL" id="LAZR01059848">
    <property type="protein sequence ID" value="KKK66926.1"/>
    <property type="molecule type" value="Genomic_DNA"/>
</dbReference>
<evidence type="ECO:0000256" key="2">
    <source>
        <dbReference type="ARBA" id="ARBA00009186"/>
    </source>
</evidence>
<evidence type="ECO:0000256" key="6">
    <source>
        <dbReference type="ARBA" id="ARBA00037230"/>
    </source>
</evidence>
<dbReference type="GO" id="GO:0017004">
    <property type="term" value="P:cytochrome complex assembly"/>
    <property type="evidence" value="ECO:0007669"/>
    <property type="project" value="UniProtKB-KW"/>
</dbReference>